<dbReference type="Gene3D" id="2.150.10.10">
    <property type="entry name" value="Serralysin-like metalloprotease, C-terminal"/>
    <property type="match status" value="4"/>
</dbReference>
<dbReference type="PRINTS" id="PR00313">
    <property type="entry name" value="CABNDNGRPT"/>
</dbReference>
<dbReference type="InterPro" id="IPR018511">
    <property type="entry name" value="Hemolysin-typ_Ca-bd_CS"/>
</dbReference>
<dbReference type="SUPFAM" id="SSF51120">
    <property type="entry name" value="beta-Roll"/>
    <property type="match status" value="2"/>
</dbReference>
<protein>
    <submittedName>
        <fullName evidence="3">Hemolysin-type calcium-binding repeat 2 copies family protein</fullName>
    </submittedName>
</protein>
<dbReference type="AlphaFoldDB" id="F4QHJ8"/>
<comment type="subcellular location">
    <subcellularLocation>
        <location evidence="1">Secreted</location>
    </subcellularLocation>
</comment>
<organism evidence="3 4">
    <name type="scientific">Asticcacaulis biprosthecium C19</name>
    <dbReference type="NCBI Taxonomy" id="715226"/>
    <lineage>
        <taxon>Bacteria</taxon>
        <taxon>Pseudomonadati</taxon>
        <taxon>Pseudomonadota</taxon>
        <taxon>Alphaproteobacteria</taxon>
        <taxon>Caulobacterales</taxon>
        <taxon>Caulobacteraceae</taxon>
        <taxon>Asticcacaulis</taxon>
    </lineage>
</organism>
<dbReference type="PANTHER" id="PTHR38340">
    <property type="entry name" value="S-LAYER PROTEIN"/>
    <property type="match status" value="1"/>
</dbReference>
<keyword evidence="4" id="KW-1185">Reference proteome</keyword>
<dbReference type="Proteomes" id="UP000006512">
    <property type="component" value="Unassembled WGS sequence"/>
</dbReference>
<proteinExistence type="predicted"/>
<accession>F4QHJ8</accession>
<gene>
    <name evidence="3" type="ORF">ABI_11720</name>
</gene>
<reference evidence="4" key="1">
    <citation type="submission" date="2011-03" db="EMBL/GenBank/DDBJ databases">
        <title>Draft genome sequence of Brevundimonas diminuta.</title>
        <authorList>
            <person name="Brown P.J.B."/>
            <person name="Buechlein A."/>
            <person name="Hemmerich C."/>
            <person name="Brun Y.V."/>
        </authorList>
    </citation>
    <scope>NUCLEOTIDE SEQUENCE [LARGE SCALE GENOMIC DNA]</scope>
    <source>
        <strain evidence="4">C19</strain>
    </source>
</reference>
<dbReference type="HOGENOM" id="CLU_023784_2_0_5"/>
<evidence type="ECO:0000313" key="4">
    <source>
        <dbReference type="Proteomes" id="UP000006512"/>
    </source>
</evidence>
<dbReference type="GO" id="GO:0005576">
    <property type="term" value="C:extracellular region"/>
    <property type="evidence" value="ECO:0007669"/>
    <property type="project" value="UniProtKB-SubCell"/>
</dbReference>
<evidence type="ECO:0000256" key="2">
    <source>
        <dbReference type="ARBA" id="ARBA00022525"/>
    </source>
</evidence>
<sequence length="320" mass="32177">MIGGAGNETLNGGGGGDLMTGALGDDSYYIDDVADQVIEQAGQGSDSVRSTLNSYALGDHVEKLLFAGTGDFEGTGNGLDNHLTGGAGNDSLTGLGGNDTLNGGAGDDLMAGGEGSDSYYVGASSDQIVEHIGQGIDTVRATAASYGLGDHLEKLVFAGTGDFAGSGNGLNNTLTGGAGEDTLTGLGGNDRLFGGNGNDVLIGGAGSDHLTGEAGRDTFRFDHLGVSSERDSVRDFAAGEDRIEIDRSAFTAFAADAAGMLAVDAFLLGTKAQTANQHIIYNATNGVLYYDADGAGGLAQIQIAAYANHANLTAGDIFLI</sequence>
<dbReference type="InterPro" id="IPR050557">
    <property type="entry name" value="RTX_toxin/Mannuronan_C5-epim"/>
</dbReference>
<keyword evidence="2" id="KW-0964">Secreted</keyword>
<dbReference type="InterPro" id="IPR011049">
    <property type="entry name" value="Serralysin-like_metalloprot_C"/>
</dbReference>
<dbReference type="STRING" id="715226.ABI_11720"/>
<dbReference type="GO" id="GO:0005509">
    <property type="term" value="F:calcium ion binding"/>
    <property type="evidence" value="ECO:0007669"/>
    <property type="project" value="InterPro"/>
</dbReference>
<dbReference type="PROSITE" id="PS00330">
    <property type="entry name" value="HEMOLYSIN_CALCIUM"/>
    <property type="match status" value="3"/>
</dbReference>
<dbReference type="Pfam" id="PF00353">
    <property type="entry name" value="HemolysinCabind"/>
    <property type="match status" value="3"/>
</dbReference>
<dbReference type="PANTHER" id="PTHR38340:SF1">
    <property type="entry name" value="S-LAYER PROTEIN"/>
    <property type="match status" value="1"/>
</dbReference>
<name>F4QHJ8_9CAUL</name>
<evidence type="ECO:0000313" key="3">
    <source>
        <dbReference type="EMBL" id="EGF92735.1"/>
    </source>
</evidence>
<dbReference type="InterPro" id="IPR001343">
    <property type="entry name" value="Hemolysn_Ca-bd"/>
</dbReference>
<evidence type="ECO:0000256" key="1">
    <source>
        <dbReference type="ARBA" id="ARBA00004613"/>
    </source>
</evidence>
<dbReference type="EMBL" id="GL883077">
    <property type="protein sequence ID" value="EGF92735.1"/>
    <property type="molecule type" value="Genomic_DNA"/>
</dbReference>
<dbReference type="eggNOG" id="COG2931">
    <property type="taxonomic scope" value="Bacteria"/>
</dbReference>